<accession>A0A0J8VE77</accession>
<keyword evidence="3" id="KW-1185">Reference proteome</keyword>
<dbReference type="InterPro" id="IPR013991">
    <property type="entry name" value="PhnaA_N_proteobac"/>
</dbReference>
<comment type="caution">
    <text evidence="2">The sequence shown here is derived from an EMBL/GenBank/DDBJ whole genome shotgun (WGS) entry which is preliminary data.</text>
</comment>
<dbReference type="Pfam" id="PF03831">
    <property type="entry name" value="YjdM"/>
    <property type="match status" value="1"/>
</dbReference>
<proteinExistence type="predicted"/>
<evidence type="ECO:0000313" key="3">
    <source>
        <dbReference type="Proteomes" id="UP000240481"/>
    </source>
</evidence>
<dbReference type="STRING" id="680026.AB733_04560"/>
<reference evidence="2 3" key="1">
    <citation type="submission" date="2018-01" db="EMBL/GenBank/DDBJ databases">
        <title>Whole genome sequencing of Histamine producing bacteria.</title>
        <authorList>
            <person name="Butler K."/>
        </authorList>
    </citation>
    <scope>NUCLEOTIDE SEQUENCE [LARGE SCALE GENOMIC DNA]</scope>
    <source>
        <strain evidence="2 3">DSM 24669</strain>
    </source>
</reference>
<protein>
    <submittedName>
        <fullName evidence="2">PhnA domain protein</fullName>
    </submittedName>
</protein>
<feature type="domain" description="PhnA protein N-terminal proteobacterial" evidence="1">
    <location>
        <begin position="6"/>
        <end position="52"/>
    </location>
</feature>
<dbReference type="PANTHER" id="PTHR30305:SF3">
    <property type="entry name" value="PROTEIN YJDM"/>
    <property type="match status" value="1"/>
</dbReference>
<sequence length="191" mass="21012">MTIENILKQRSESKCELCSSDSNLSVYEVPASPDQTAGCCVMVCDTCRGQIEDADTVEANHWRCLNDSMWSQTPAVQIMAYRMLNRLAASESWAQDLKDMMYMEEDMVEWAEKGIALEELESIQTVDVNGTPLQAGDNVTVIKDLPVKGSSLVVKQGTAVRGIRLNDNPLHISGKAAGTTMVLIAAYCKKM</sequence>
<evidence type="ECO:0000313" key="2">
    <source>
        <dbReference type="EMBL" id="PSW25081.1"/>
    </source>
</evidence>
<dbReference type="SMART" id="SM00782">
    <property type="entry name" value="PhnA_Zn_Ribbon"/>
    <property type="match status" value="1"/>
</dbReference>
<organism evidence="2 3">
    <name type="scientific">Photobacterium swingsii</name>
    <dbReference type="NCBI Taxonomy" id="680026"/>
    <lineage>
        <taxon>Bacteria</taxon>
        <taxon>Pseudomonadati</taxon>
        <taxon>Pseudomonadota</taxon>
        <taxon>Gammaproteobacteria</taxon>
        <taxon>Vibrionales</taxon>
        <taxon>Vibrionaceae</taxon>
        <taxon>Photobacterium</taxon>
    </lineage>
</organism>
<dbReference type="PANTHER" id="PTHR30305">
    <property type="entry name" value="PROTEIN YJDM-RELATED"/>
    <property type="match status" value="1"/>
</dbReference>
<name>A0A0J8VE77_9GAMM</name>
<dbReference type="OrthoDB" id="9810131at2"/>
<dbReference type="EMBL" id="PYLZ01000004">
    <property type="protein sequence ID" value="PSW25081.1"/>
    <property type="molecule type" value="Genomic_DNA"/>
</dbReference>
<dbReference type="InterPro" id="IPR013988">
    <property type="entry name" value="YjdM_C"/>
</dbReference>
<dbReference type="Gene3D" id="2.30.30.40">
    <property type="entry name" value="SH3 Domains"/>
    <property type="match status" value="1"/>
</dbReference>
<dbReference type="Proteomes" id="UP000240481">
    <property type="component" value="Unassembled WGS sequence"/>
</dbReference>
<gene>
    <name evidence="2" type="ORF">C9I94_09775</name>
</gene>
<dbReference type="SUPFAM" id="SSF82057">
    <property type="entry name" value="Prokaryotic SH3-related domain"/>
    <property type="match status" value="1"/>
</dbReference>
<dbReference type="RefSeq" id="WP_048897709.1">
    <property type="nucleotide sequence ID" value="NZ_AP024853.1"/>
</dbReference>
<dbReference type="AlphaFoldDB" id="A0A0J8VE77"/>
<evidence type="ECO:0000259" key="1">
    <source>
        <dbReference type="SMART" id="SM00782"/>
    </source>
</evidence>